<dbReference type="AlphaFoldDB" id="A0A6J1IE80"/>
<dbReference type="OrthoDB" id="272703at2759"/>
<dbReference type="SUPFAM" id="SSF54928">
    <property type="entry name" value="RNA-binding domain, RBD"/>
    <property type="match status" value="2"/>
</dbReference>
<evidence type="ECO:0000256" key="3">
    <source>
        <dbReference type="SAM" id="MobiDB-lite"/>
    </source>
</evidence>
<evidence type="ECO:0000256" key="1">
    <source>
        <dbReference type="ARBA" id="ARBA00022884"/>
    </source>
</evidence>
<dbReference type="SMART" id="SM00360">
    <property type="entry name" value="RRM"/>
    <property type="match status" value="2"/>
</dbReference>
<dbReference type="InterPro" id="IPR050502">
    <property type="entry name" value="Euk_RNA-bind_prot"/>
</dbReference>
<dbReference type="GO" id="GO:1990904">
    <property type="term" value="C:ribonucleoprotein complex"/>
    <property type="evidence" value="ECO:0007669"/>
    <property type="project" value="UniProtKB-KW"/>
</dbReference>
<feature type="domain" description="RRM" evidence="4">
    <location>
        <begin position="193"/>
        <end position="272"/>
    </location>
</feature>
<feature type="region of interest" description="Disordered" evidence="3">
    <location>
        <begin position="275"/>
        <end position="301"/>
    </location>
</feature>
<dbReference type="Gene3D" id="3.30.70.330">
    <property type="match status" value="2"/>
</dbReference>
<dbReference type="PROSITE" id="PS50102">
    <property type="entry name" value="RRM"/>
    <property type="match status" value="2"/>
</dbReference>
<dbReference type="GeneID" id="111476441"/>
<dbReference type="KEGG" id="cmax:111476441"/>
<keyword evidence="1 2" id="KW-0694">RNA-binding</keyword>
<keyword evidence="6" id="KW-0687">Ribonucleoprotein</keyword>
<dbReference type="InterPro" id="IPR012677">
    <property type="entry name" value="Nucleotide-bd_a/b_plait_sf"/>
</dbReference>
<protein>
    <submittedName>
        <fullName evidence="6">28 kDa ribonucleoprotein, chloroplastic</fullName>
    </submittedName>
</protein>
<gene>
    <name evidence="6" type="primary">LOC111476441</name>
</gene>
<feature type="compositionally biased region" description="Polar residues" evidence="3">
    <location>
        <begin position="279"/>
        <end position="290"/>
    </location>
</feature>
<dbReference type="RefSeq" id="XP_022975867.1">
    <property type="nucleotide sequence ID" value="XM_023120099.1"/>
</dbReference>
<dbReference type="Proteomes" id="UP000504608">
    <property type="component" value="Unplaced"/>
</dbReference>
<accession>A0A6J1IE80</accession>
<dbReference type="InterPro" id="IPR000504">
    <property type="entry name" value="RRM_dom"/>
</dbReference>
<evidence type="ECO:0000313" key="5">
    <source>
        <dbReference type="Proteomes" id="UP000504608"/>
    </source>
</evidence>
<proteinExistence type="predicted"/>
<dbReference type="GO" id="GO:0003729">
    <property type="term" value="F:mRNA binding"/>
    <property type="evidence" value="ECO:0007669"/>
    <property type="project" value="TreeGrafter"/>
</dbReference>
<feature type="domain" description="RRM" evidence="4">
    <location>
        <begin position="100"/>
        <end position="177"/>
    </location>
</feature>
<dbReference type="PANTHER" id="PTHR48025:SF17">
    <property type="entry name" value="28 KDA RIBONUCLEOPROTEIN, CHLOROPLASTIC"/>
    <property type="match status" value="1"/>
</dbReference>
<reference evidence="6" key="1">
    <citation type="submission" date="2025-08" db="UniProtKB">
        <authorList>
            <consortium name="RefSeq"/>
        </authorList>
    </citation>
    <scope>IDENTIFICATION</scope>
    <source>
        <tissue evidence="6">Young leaves</tissue>
    </source>
</reference>
<dbReference type="PANTHER" id="PTHR48025">
    <property type="entry name" value="OS02G0815200 PROTEIN"/>
    <property type="match status" value="1"/>
</dbReference>
<evidence type="ECO:0000259" key="4">
    <source>
        <dbReference type="PROSITE" id="PS50102"/>
    </source>
</evidence>
<organism evidence="5 6">
    <name type="scientific">Cucurbita maxima</name>
    <name type="common">Pumpkin</name>
    <name type="synonym">Winter squash</name>
    <dbReference type="NCBI Taxonomy" id="3661"/>
    <lineage>
        <taxon>Eukaryota</taxon>
        <taxon>Viridiplantae</taxon>
        <taxon>Streptophyta</taxon>
        <taxon>Embryophyta</taxon>
        <taxon>Tracheophyta</taxon>
        <taxon>Spermatophyta</taxon>
        <taxon>Magnoliopsida</taxon>
        <taxon>eudicotyledons</taxon>
        <taxon>Gunneridae</taxon>
        <taxon>Pentapetalae</taxon>
        <taxon>rosids</taxon>
        <taxon>fabids</taxon>
        <taxon>Cucurbitales</taxon>
        <taxon>Cucurbitaceae</taxon>
        <taxon>Cucurbiteae</taxon>
        <taxon>Cucurbita</taxon>
    </lineage>
</organism>
<dbReference type="InterPro" id="IPR035979">
    <property type="entry name" value="RBD_domain_sf"/>
</dbReference>
<evidence type="ECO:0000313" key="6">
    <source>
        <dbReference type="RefSeq" id="XP_022975867.1"/>
    </source>
</evidence>
<evidence type="ECO:0000256" key="2">
    <source>
        <dbReference type="PROSITE-ProRule" id="PRU00176"/>
    </source>
</evidence>
<dbReference type="GO" id="GO:1901259">
    <property type="term" value="P:chloroplast rRNA processing"/>
    <property type="evidence" value="ECO:0007669"/>
    <property type="project" value="TreeGrafter"/>
</dbReference>
<keyword evidence="5" id="KW-1185">Reference proteome</keyword>
<dbReference type="GO" id="GO:0009535">
    <property type="term" value="C:chloroplast thylakoid membrane"/>
    <property type="evidence" value="ECO:0007669"/>
    <property type="project" value="TreeGrafter"/>
</dbReference>
<dbReference type="Pfam" id="PF00076">
    <property type="entry name" value="RRM_1"/>
    <property type="match status" value="2"/>
</dbReference>
<name>A0A6J1IE80_CUCMA</name>
<sequence length="301" mass="33193">MALVRLPCSSSFLFLRSNQQNLVFIAPLSCLQNPSYSNNGDIKLSLSRSSSSLFSTPLGHNPLTSIRAKRTRKFVFQLASTSQDDAIASSSSDAEEFSRTRLLAQNVPWDSTPEDIRSLFEKYGTVVDVELSMYNKIRNRGLAFVTMGSPEEALAAVNNLESYEFGGRTLKLNYAKVKKEKPSPPVKPNPVTFNLFVANLPFDARAKDLREFFDSGSGNVVSAQIIFHENPRRSSGYGFVAFKTKKDAEAAISEFQGKNFMGRSLRVARSKQFVKLPSEENSQSDDTSTDGVELASAAAEV</sequence>